<keyword evidence="5" id="KW-1185">Reference proteome</keyword>
<keyword evidence="2" id="KW-0732">Signal</keyword>
<accession>A0A844Z0M4</accession>
<evidence type="ECO:0000313" key="5">
    <source>
        <dbReference type="Proteomes" id="UP000466966"/>
    </source>
</evidence>
<protein>
    <submittedName>
        <fullName evidence="4">Prolyl oligopeptidase family serine peptidase</fullName>
    </submittedName>
</protein>
<dbReference type="Proteomes" id="UP000466966">
    <property type="component" value="Unassembled WGS sequence"/>
</dbReference>
<evidence type="ECO:0000256" key="2">
    <source>
        <dbReference type="SAM" id="SignalP"/>
    </source>
</evidence>
<dbReference type="GO" id="GO:0004252">
    <property type="term" value="F:serine-type endopeptidase activity"/>
    <property type="evidence" value="ECO:0007669"/>
    <property type="project" value="TreeGrafter"/>
</dbReference>
<dbReference type="SUPFAM" id="SSF50969">
    <property type="entry name" value="YVTN repeat-like/Quinoprotein amine dehydrogenase"/>
    <property type="match status" value="1"/>
</dbReference>
<dbReference type="InterPro" id="IPR029058">
    <property type="entry name" value="AB_hydrolase_fold"/>
</dbReference>
<evidence type="ECO:0000259" key="3">
    <source>
        <dbReference type="Pfam" id="PF00326"/>
    </source>
</evidence>
<dbReference type="AlphaFoldDB" id="A0A844Z0M4"/>
<dbReference type="PANTHER" id="PTHR42776:SF27">
    <property type="entry name" value="DIPEPTIDYL PEPTIDASE FAMILY MEMBER 6"/>
    <property type="match status" value="1"/>
</dbReference>
<feature type="signal peptide" evidence="2">
    <location>
        <begin position="1"/>
        <end position="22"/>
    </location>
</feature>
<evidence type="ECO:0000256" key="1">
    <source>
        <dbReference type="ARBA" id="ARBA00022801"/>
    </source>
</evidence>
<dbReference type="SUPFAM" id="SSF53474">
    <property type="entry name" value="alpha/beta-Hydrolases"/>
    <property type="match status" value="1"/>
</dbReference>
<dbReference type="RefSeq" id="WP_160771383.1">
    <property type="nucleotide sequence ID" value="NZ_WTYV01000002.1"/>
</dbReference>
<dbReference type="GO" id="GO:0006508">
    <property type="term" value="P:proteolysis"/>
    <property type="evidence" value="ECO:0007669"/>
    <property type="project" value="InterPro"/>
</dbReference>
<keyword evidence="1" id="KW-0378">Hydrolase</keyword>
<dbReference type="PANTHER" id="PTHR42776">
    <property type="entry name" value="SERINE PEPTIDASE S9 FAMILY MEMBER"/>
    <property type="match status" value="1"/>
</dbReference>
<gene>
    <name evidence="4" type="ORF">GRI99_07430</name>
</gene>
<dbReference type="InterPro" id="IPR011044">
    <property type="entry name" value="Quino_amine_DH_bsu"/>
</dbReference>
<comment type="caution">
    <text evidence="4">The sequence shown here is derived from an EMBL/GenBank/DDBJ whole genome shotgun (WGS) entry which is preliminary data.</text>
</comment>
<dbReference type="InterPro" id="IPR001375">
    <property type="entry name" value="Peptidase_S9_cat"/>
</dbReference>
<organism evidence="4 5">
    <name type="scientific">Alteraurantiacibacter buctensis</name>
    <dbReference type="NCBI Taxonomy" id="1503981"/>
    <lineage>
        <taxon>Bacteria</taxon>
        <taxon>Pseudomonadati</taxon>
        <taxon>Pseudomonadota</taxon>
        <taxon>Alphaproteobacteria</taxon>
        <taxon>Sphingomonadales</taxon>
        <taxon>Erythrobacteraceae</taxon>
        <taxon>Alteraurantiacibacter</taxon>
    </lineage>
</organism>
<dbReference type="OrthoDB" id="1094230at2"/>
<dbReference type="EMBL" id="WTYV01000002">
    <property type="protein sequence ID" value="MXO71473.1"/>
    <property type="molecule type" value="Genomic_DNA"/>
</dbReference>
<feature type="chain" id="PRO_5032298968" evidence="2">
    <location>
        <begin position="23"/>
        <end position="659"/>
    </location>
</feature>
<sequence length="659" mass="71360">MLKSIRQVAVAAVLAVCVPVMPGEVQAQASAQTPAMPPLSAYGELPGVEAMAISPSGNSLAVLLTMDGQRQIMVFDRDFALVNRIELTTEKFRRLSFVGDRAILFAYSTTVDLIDFTVDQFELWQAVVIPVDPTQPAHRVFADDRGIVNGIFGMHGVRETPAGWRGYFGAVEFGRTSFGAYRFDHGRPALYEVDLATMEIRRVAESARENHELDWLLDEAGQVVAAFDVHTETGAWTIENVAGRVIASGSNPSGRAGVMGLGADGQSVIYFAIDPATESPEWFEVPLAGGASMPFLPDVDVDRLLWNPLNGRLLGYIPDSEEDSRPVLYDREIQGRARLAVRSLTERNGELAGWASDFNRVLMHTSGSSDSGTWIFMDLAGRSAREIGYDRPRIAPASVGPVSVVNYAAADGLELDGVLTLPPGREPRNLPVIMMPHGGPIGHDEPGFDWWAQAFAARGYAVFQPNFRGSSGRGDAFIRAGFGQWGRLMQTDISDGLAHLAAQGTVDPARACIVGASYGGYAALAGVTVQQGLYRCAAAVAGVSDIAAMYAAEYRETGRMRTVRASLLDQLGPRETWAAVSPRRLASRADAPVLLVHGRDDTVVPYSHSTAMADALRDAGKSVQLVELEGEDHWLSRSETRQQMLQATMDFVLQHNPPD</sequence>
<evidence type="ECO:0000313" key="4">
    <source>
        <dbReference type="EMBL" id="MXO71473.1"/>
    </source>
</evidence>
<dbReference type="Pfam" id="PF00326">
    <property type="entry name" value="Peptidase_S9"/>
    <property type="match status" value="1"/>
</dbReference>
<reference evidence="4 5" key="1">
    <citation type="submission" date="2019-12" db="EMBL/GenBank/DDBJ databases">
        <title>Genomic-based taxomic classification of the family Erythrobacteraceae.</title>
        <authorList>
            <person name="Xu L."/>
        </authorList>
    </citation>
    <scope>NUCLEOTIDE SEQUENCE [LARGE SCALE GENOMIC DNA]</scope>
    <source>
        <strain evidence="4 5">M0322</strain>
    </source>
</reference>
<feature type="domain" description="Peptidase S9 prolyl oligopeptidase catalytic" evidence="3">
    <location>
        <begin position="447"/>
        <end position="655"/>
    </location>
</feature>
<dbReference type="Gene3D" id="3.40.50.1820">
    <property type="entry name" value="alpha/beta hydrolase"/>
    <property type="match status" value="1"/>
</dbReference>
<proteinExistence type="predicted"/>
<name>A0A844Z0M4_9SPHN</name>